<dbReference type="PANTHER" id="PTHR32004">
    <property type="entry name" value="TRNA LIGASE"/>
    <property type="match status" value="1"/>
</dbReference>
<organism evidence="2 3">
    <name type="scientific">Wickerhamomyces mucosus</name>
    <dbReference type="NCBI Taxonomy" id="1378264"/>
    <lineage>
        <taxon>Eukaryota</taxon>
        <taxon>Fungi</taxon>
        <taxon>Dikarya</taxon>
        <taxon>Ascomycota</taxon>
        <taxon>Saccharomycotina</taxon>
        <taxon>Saccharomycetes</taxon>
        <taxon>Phaffomycetales</taxon>
        <taxon>Wickerhamomycetaceae</taxon>
        <taxon>Wickerhamomyces</taxon>
    </lineage>
</organism>
<dbReference type="GO" id="GO:0003972">
    <property type="term" value="F:RNA ligase (ATP) activity"/>
    <property type="evidence" value="ECO:0007669"/>
    <property type="project" value="InterPro"/>
</dbReference>
<dbReference type="EMBL" id="JAEUBF010001336">
    <property type="protein sequence ID" value="KAH3669184.1"/>
    <property type="molecule type" value="Genomic_DNA"/>
</dbReference>
<protein>
    <recommendedName>
        <fullName evidence="1">tRNA ligase kinase domain-containing protein</fullName>
    </recommendedName>
</protein>
<reference evidence="2" key="1">
    <citation type="journal article" date="2021" name="Open Biol.">
        <title>Shared evolutionary footprints suggest mitochondrial oxidative damage underlies multiple complex I losses in fungi.</title>
        <authorList>
            <person name="Schikora-Tamarit M.A."/>
            <person name="Marcet-Houben M."/>
            <person name="Nosek J."/>
            <person name="Gabaldon T."/>
        </authorList>
    </citation>
    <scope>NUCLEOTIDE SEQUENCE</scope>
    <source>
        <strain evidence="2">CBS6341</strain>
    </source>
</reference>
<dbReference type="InterPro" id="IPR015966">
    <property type="entry name" value="tRNA_lig_kin_fungi"/>
</dbReference>
<dbReference type="AlphaFoldDB" id="A0A9P8T860"/>
<proteinExistence type="predicted"/>
<dbReference type="Gene3D" id="3.40.50.300">
    <property type="entry name" value="P-loop containing nucleotide triphosphate hydrolases"/>
    <property type="match status" value="1"/>
</dbReference>
<keyword evidence="3" id="KW-1185">Reference proteome</keyword>
<evidence type="ECO:0000313" key="2">
    <source>
        <dbReference type="EMBL" id="KAH3669184.1"/>
    </source>
</evidence>
<comment type="caution">
    <text evidence="2">The sequence shown here is derived from an EMBL/GenBank/DDBJ whole genome shotgun (WGS) entry which is preliminary data.</text>
</comment>
<dbReference type="PANTHER" id="PTHR32004:SF1">
    <property type="entry name" value="TRNA LIGASE"/>
    <property type="match status" value="1"/>
</dbReference>
<evidence type="ECO:0000259" key="1">
    <source>
        <dbReference type="Pfam" id="PF08303"/>
    </source>
</evidence>
<dbReference type="OrthoDB" id="276239at2759"/>
<gene>
    <name evidence="2" type="ORF">WICMUC_005023</name>
</gene>
<evidence type="ECO:0000313" key="3">
    <source>
        <dbReference type="Proteomes" id="UP000769528"/>
    </source>
</evidence>
<sequence>MTDKELSKEKPVKYVIIPVSTVGCGKTEINICLNKLLPGSKIVKNSDYSHSSSFYSACVHALLLDGINVVILNKNNHRSFHRSQVLSAFQKALGDNYDIKYICLDYLSDTDQTSSNFKDIAKSSISRRSGKEGNISGNEYSDAKVASIIDHFTKDFQKLDISSETNESFDLVLKLKPFEPEYHNNLKKISKELNETYPDLLPSIPDDKKLEELLKDIFTNTNKEDQKNTK</sequence>
<dbReference type="GO" id="GO:0005634">
    <property type="term" value="C:nucleus"/>
    <property type="evidence" value="ECO:0007669"/>
    <property type="project" value="TreeGrafter"/>
</dbReference>
<dbReference type="PROSITE" id="PS51257">
    <property type="entry name" value="PROKAR_LIPOPROTEIN"/>
    <property type="match status" value="1"/>
</dbReference>
<dbReference type="GO" id="GO:0005524">
    <property type="term" value="F:ATP binding"/>
    <property type="evidence" value="ECO:0007669"/>
    <property type="project" value="InterPro"/>
</dbReference>
<dbReference type="Pfam" id="PF08303">
    <property type="entry name" value="tRNA_lig_kinase"/>
    <property type="match status" value="1"/>
</dbReference>
<feature type="domain" description="tRNA ligase kinase" evidence="1">
    <location>
        <begin position="15"/>
        <end position="177"/>
    </location>
</feature>
<name>A0A9P8T860_9ASCO</name>
<dbReference type="Proteomes" id="UP000769528">
    <property type="component" value="Unassembled WGS sequence"/>
</dbReference>
<accession>A0A9P8T860</accession>
<reference evidence="2" key="2">
    <citation type="submission" date="2021-01" db="EMBL/GenBank/DDBJ databases">
        <authorList>
            <person name="Schikora-Tamarit M.A."/>
        </authorList>
    </citation>
    <scope>NUCLEOTIDE SEQUENCE</scope>
    <source>
        <strain evidence="2">CBS6341</strain>
    </source>
</reference>
<dbReference type="GO" id="GO:0006388">
    <property type="term" value="P:tRNA splicing, via endonucleolytic cleavage and ligation"/>
    <property type="evidence" value="ECO:0007669"/>
    <property type="project" value="InterPro"/>
</dbReference>
<dbReference type="InterPro" id="IPR027417">
    <property type="entry name" value="P-loop_NTPase"/>
</dbReference>